<sequence length="278" mass="30991">MMEKEKEKEREKEETLSYLLQSYGSAAVALSGGVDSAVLLMAAVRTLGAAHVAAVTAASELLAEGELEDAKRCASLAGVPLTILPADDLASPDVARNDERRCYYCKKRRFEMLIAWAKEHGFRRVLDGTNADDAGDYRPGLAAIEELAPFVASPLKEARWTKCDIREAAKAWGVPVWSKPSAACLASRVEYGVELTRERLRAVEVAENALRRYIHGQLRVRCHDRLARIEIEPAEFDVFWRHREEVEDAVRSAGFTYVTLDLRGYRMGSQNEGLDMDS</sequence>
<dbReference type="Proteomes" id="UP000011124">
    <property type="component" value="Chromosome"/>
</dbReference>
<dbReference type="GO" id="GO:0016783">
    <property type="term" value="F:sulfurtransferase activity"/>
    <property type="evidence" value="ECO:0007669"/>
    <property type="project" value="InterPro"/>
</dbReference>
<dbReference type="NCBIfam" id="TIGR00268">
    <property type="entry name" value="ATP-dependent sacrificial sulfur transferase LarE"/>
    <property type="match status" value="1"/>
</dbReference>
<proteinExistence type="predicted"/>
<organism evidence="4 5">
    <name type="scientific">Selenomonas sputigena (strain ATCC 35185 / DSM 20758 / CCUG 44933 / VPI D19B-28)</name>
    <dbReference type="NCBI Taxonomy" id="546271"/>
    <lineage>
        <taxon>Bacteria</taxon>
        <taxon>Bacillati</taxon>
        <taxon>Bacillota</taxon>
        <taxon>Negativicutes</taxon>
        <taxon>Selenomonadales</taxon>
        <taxon>Selenomonadaceae</taxon>
        <taxon>Selenomonas</taxon>
    </lineage>
</organism>
<dbReference type="PANTHER" id="PTHR43169">
    <property type="entry name" value="EXSB FAMILY PROTEIN"/>
    <property type="match status" value="1"/>
</dbReference>
<dbReference type="GO" id="GO:0004066">
    <property type="term" value="F:asparagine synthase (glutamine-hydrolyzing) activity"/>
    <property type="evidence" value="ECO:0007669"/>
    <property type="project" value="InterPro"/>
</dbReference>
<dbReference type="RefSeq" id="WP_006191968.1">
    <property type="nucleotide sequence ID" value="NC_015437.1"/>
</dbReference>
<evidence type="ECO:0000313" key="5">
    <source>
        <dbReference type="Proteomes" id="UP000003505"/>
    </source>
</evidence>
<evidence type="ECO:0000313" key="3">
    <source>
        <dbReference type="EMBL" id="AEC00350.1"/>
    </source>
</evidence>
<dbReference type="AlphaFoldDB" id="C9LU17"/>
<dbReference type="STRING" id="546271.Selsp_1391"/>
<dbReference type="InterPro" id="IPR014729">
    <property type="entry name" value="Rossmann-like_a/b/a_fold"/>
</dbReference>
<dbReference type="InterPro" id="IPR005232">
    <property type="entry name" value="LarE"/>
</dbReference>
<dbReference type="PIRSF" id="PIRSF006661">
    <property type="entry name" value="PP-lp_UCP006661"/>
    <property type="match status" value="1"/>
</dbReference>
<evidence type="ECO:0000313" key="6">
    <source>
        <dbReference type="Proteomes" id="UP000011124"/>
    </source>
</evidence>
<dbReference type="OrthoDB" id="9776919at2"/>
<dbReference type="eggNOG" id="COG1606">
    <property type="taxonomic scope" value="Bacteria"/>
</dbReference>
<name>C9LU17_SELS3</name>
<evidence type="ECO:0000259" key="2">
    <source>
        <dbReference type="Pfam" id="PF00733"/>
    </source>
</evidence>
<feature type="active site" description="Nucleophile and sulfur donor" evidence="1">
    <location>
        <position position="184"/>
    </location>
</feature>
<evidence type="ECO:0000256" key="1">
    <source>
        <dbReference type="PIRSR" id="PIRSR006661-1"/>
    </source>
</evidence>
<keyword evidence="6" id="KW-1185">Reference proteome</keyword>
<dbReference type="InterPro" id="IPR052188">
    <property type="entry name" value="Ni-pincer_cofactor_biosynth"/>
</dbReference>
<dbReference type="EMBL" id="CP002637">
    <property type="protein sequence ID" value="AEC00350.1"/>
    <property type="molecule type" value="Genomic_DNA"/>
</dbReference>
<feature type="domain" description="Asparagine synthetase" evidence="2">
    <location>
        <begin position="20"/>
        <end position="133"/>
    </location>
</feature>
<dbReference type="KEGG" id="ssg:Selsp_1391"/>
<dbReference type="CDD" id="cd01990">
    <property type="entry name" value="LarE-like"/>
    <property type="match status" value="1"/>
</dbReference>
<dbReference type="Pfam" id="PF00733">
    <property type="entry name" value="Asn_synthase"/>
    <property type="match status" value="1"/>
</dbReference>
<evidence type="ECO:0000313" key="4">
    <source>
        <dbReference type="EMBL" id="EEX77548.1"/>
    </source>
</evidence>
<dbReference type="EMBL" id="ACKP02000015">
    <property type="protein sequence ID" value="EEX77548.1"/>
    <property type="molecule type" value="Genomic_DNA"/>
</dbReference>
<protein>
    <submittedName>
        <fullName evidence="4">TIGR00268 family protein</fullName>
    </submittedName>
</protein>
<dbReference type="SUPFAM" id="SSF52402">
    <property type="entry name" value="Adenine nucleotide alpha hydrolases-like"/>
    <property type="match status" value="1"/>
</dbReference>
<gene>
    <name evidence="3" type="ordered locus">Selsp_1391</name>
    <name evidence="4" type="ORF">SELSPUOL_00823</name>
</gene>
<dbReference type="HOGENOM" id="CLU_061181_2_0_9"/>
<reference evidence="3 6" key="2">
    <citation type="submission" date="2011-04" db="EMBL/GenBank/DDBJ databases">
        <title>The complete genome of Selenomonas sputigena DSM 20758.</title>
        <authorList>
            <consortium name="US DOE Joint Genome Institute (JGI-PGF)"/>
            <person name="Lucas S."/>
            <person name="Copeland A."/>
            <person name="Lapidus A."/>
            <person name="Bruce D."/>
            <person name="Goodwin L."/>
            <person name="Pitluck S."/>
            <person name="Peters L."/>
            <person name="Kyrpides N."/>
            <person name="Mavromatis K."/>
            <person name="Ivanova N."/>
            <person name="Ovchinnikova G."/>
            <person name="Teshima H."/>
            <person name="Detter J.C."/>
            <person name="Tapia R."/>
            <person name="Han C."/>
            <person name="Land M."/>
            <person name="Hauser L."/>
            <person name="Markowitz V."/>
            <person name="Cheng J.-F."/>
            <person name="Hugenholtz P."/>
            <person name="Woyke T."/>
            <person name="Wu D."/>
            <person name="Gronow S."/>
            <person name="Wellnitz S."/>
            <person name="Schneider S."/>
            <person name="Klenk H.-P."/>
            <person name="Eisen J.A."/>
        </authorList>
    </citation>
    <scope>NUCLEOTIDE SEQUENCE [LARGE SCALE GENOMIC DNA]</scope>
    <source>
        <strain evidence="3">ATCC 35185</strain>
        <strain evidence="6">ATCC 35185 / DSM 20758 / VPI D19B-28</strain>
    </source>
</reference>
<reference evidence="4 5" key="1">
    <citation type="submission" date="2009-09" db="EMBL/GenBank/DDBJ databases">
        <authorList>
            <person name="Weinstock G."/>
            <person name="Sodergren E."/>
            <person name="Clifton S."/>
            <person name="Fulton L."/>
            <person name="Fulton B."/>
            <person name="Courtney L."/>
            <person name="Fronick C."/>
            <person name="Harrison M."/>
            <person name="Strong C."/>
            <person name="Farmer C."/>
            <person name="Delahaunty K."/>
            <person name="Markovic C."/>
            <person name="Hall O."/>
            <person name="Minx P."/>
            <person name="Tomlinson C."/>
            <person name="Mitreva M."/>
            <person name="Nelson J."/>
            <person name="Hou S."/>
            <person name="Wollam A."/>
            <person name="Pepin K.H."/>
            <person name="Johnson M."/>
            <person name="Bhonagiri V."/>
            <person name="Nash W.E."/>
            <person name="Warren W."/>
            <person name="Chinwalla A."/>
            <person name="Mardis E.R."/>
            <person name="Wilson R.K."/>
        </authorList>
    </citation>
    <scope>NUCLEOTIDE SEQUENCE [LARGE SCALE GENOMIC DNA]</scope>
    <source>
        <strain evidence="4">ATCC 35185</strain>
        <strain evidence="5">ATCC 35185 / DSM 20758 / VPI D19B-28</strain>
    </source>
</reference>
<dbReference type="Proteomes" id="UP000003505">
    <property type="component" value="Unassembled WGS sequence"/>
</dbReference>
<dbReference type="InterPro" id="IPR001962">
    <property type="entry name" value="Asn_synthase"/>
</dbReference>
<dbReference type="GO" id="GO:0006529">
    <property type="term" value="P:asparagine biosynthetic process"/>
    <property type="evidence" value="ECO:0007669"/>
    <property type="project" value="InterPro"/>
</dbReference>
<accession>C9LU17</accession>
<dbReference type="PANTHER" id="PTHR43169:SF2">
    <property type="entry name" value="NAD_GMP SYNTHASE DOMAIN-CONTAINING PROTEIN"/>
    <property type="match status" value="1"/>
</dbReference>
<dbReference type="Gene3D" id="3.40.50.620">
    <property type="entry name" value="HUPs"/>
    <property type="match status" value="1"/>
</dbReference>